<accession>A7H0P6</accession>
<organism evidence="2 3">
    <name type="scientific">Campylobacter curvus (strain 525.92)</name>
    <dbReference type="NCBI Taxonomy" id="360105"/>
    <lineage>
        <taxon>Bacteria</taxon>
        <taxon>Pseudomonadati</taxon>
        <taxon>Campylobacterota</taxon>
        <taxon>Epsilonproteobacteria</taxon>
        <taxon>Campylobacterales</taxon>
        <taxon>Campylobacteraceae</taxon>
        <taxon>Campylobacter</taxon>
    </lineage>
</organism>
<dbReference type="KEGG" id="ccv:CCV52592_0643"/>
<keyword evidence="3" id="KW-1185">Reference proteome</keyword>
<feature type="transmembrane region" description="Helical" evidence="1">
    <location>
        <begin position="42"/>
        <end position="62"/>
    </location>
</feature>
<proteinExistence type="predicted"/>
<sequence length="100" mass="11639">MAKEILLFDHADLALWAFIFFTAPLLAIWIQSKPKRTAKFVTSMLLASVFWGAILFCYIASNTYEWAAWLVENYINYAFVLFFALCLLAKFVQILLNFKK</sequence>
<dbReference type="AlphaFoldDB" id="A7H0P6"/>
<evidence type="ECO:0000256" key="1">
    <source>
        <dbReference type="SAM" id="Phobius"/>
    </source>
</evidence>
<name>A7H0P6_CAMC5</name>
<feature type="transmembrane region" description="Helical" evidence="1">
    <location>
        <begin position="74"/>
        <end position="96"/>
    </location>
</feature>
<evidence type="ECO:0000313" key="2">
    <source>
        <dbReference type="EMBL" id="EAU01346.1"/>
    </source>
</evidence>
<feature type="transmembrane region" description="Helical" evidence="1">
    <location>
        <begin position="13"/>
        <end position="30"/>
    </location>
</feature>
<evidence type="ECO:0000313" key="3">
    <source>
        <dbReference type="Proteomes" id="UP000006380"/>
    </source>
</evidence>
<dbReference type="Proteomes" id="UP000006380">
    <property type="component" value="Chromosome"/>
</dbReference>
<gene>
    <name evidence="2" type="ORF">CCV52592_0643</name>
</gene>
<dbReference type="EMBL" id="CP000767">
    <property type="protein sequence ID" value="EAU01346.1"/>
    <property type="molecule type" value="Genomic_DNA"/>
</dbReference>
<protein>
    <submittedName>
        <fullName evidence="2">Membrane protein</fullName>
    </submittedName>
</protein>
<keyword evidence="1" id="KW-0472">Membrane</keyword>
<reference evidence="2" key="1">
    <citation type="submission" date="2016-07" db="EMBL/GenBank/DDBJ databases">
        <title>Comparative genomics of the Campylobacter concisus group.</title>
        <authorList>
            <person name="Miller W.G."/>
            <person name="Yee E."/>
            <person name="Chapman M.H."/>
            <person name="Huynh S."/>
            <person name="Bono J.L."/>
            <person name="On S.L.W."/>
            <person name="StLeger J."/>
            <person name="Foster G."/>
            <person name="Parker C.T."/>
        </authorList>
    </citation>
    <scope>NUCLEOTIDE SEQUENCE</scope>
    <source>
        <strain evidence="2">525.92</strain>
    </source>
</reference>
<dbReference type="RefSeq" id="WP_011992772.1">
    <property type="nucleotide sequence ID" value="NC_009715.2"/>
</dbReference>
<dbReference type="HOGENOM" id="CLU_2300608_0_0_7"/>
<keyword evidence="1" id="KW-0812">Transmembrane</keyword>
<dbReference type="STRING" id="360105.CCV52592_0643"/>
<keyword evidence="1" id="KW-1133">Transmembrane helix</keyword>